<dbReference type="EMBL" id="JRTT01000017">
    <property type="protein sequence ID" value="KHD76542.1"/>
    <property type="molecule type" value="Genomic_DNA"/>
</dbReference>
<sequence>MTAPLPIYCSRNGCAVPATVEIEAGTVDTELRRAVACDRHRSAVRRWAARVGHPTSTPIDQPMVGQLTLFSVTEVEP</sequence>
<evidence type="ECO:0000313" key="2">
    <source>
        <dbReference type="Proteomes" id="UP000054537"/>
    </source>
</evidence>
<comment type="caution">
    <text evidence="1">The sequence shown here is derived from an EMBL/GenBank/DDBJ whole genome shotgun (WGS) entry which is preliminary data.</text>
</comment>
<dbReference type="RefSeq" id="WP_043525409.1">
    <property type="nucleotide sequence ID" value="NZ_BAABKU010000025.1"/>
</dbReference>
<accession>A0A0A6X8T6</accession>
<dbReference type="OrthoDB" id="3399491at2"/>
<evidence type="ECO:0000313" key="1">
    <source>
        <dbReference type="EMBL" id="KHD76542.1"/>
    </source>
</evidence>
<organism evidence="1 2">
    <name type="scientific">Actinoplanes utahensis</name>
    <dbReference type="NCBI Taxonomy" id="1869"/>
    <lineage>
        <taxon>Bacteria</taxon>
        <taxon>Bacillati</taxon>
        <taxon>Actinomycetota</taxon>
        <taxon>Actinomycetes</taxon>
        <taxon>Micromonosporales</taxon>
        <taxon>Micromonosporaceae</taxon>
        <taxon>Actinoplanes</taxon>
    </lineage>
</organism>
<protein>
    <submittedName>
        <fullName evidence="1">Uncharacterized protein</fullName>
    </submittedName>
</protein>
<reference evidence="1 2" key="1">
    <citation type="submission" date="2014-10" db="EMBL/GenBank/DDBJ databases">
        <title>Draft genome sequence of Actinoplanes utahensis NRRL 12052.</title>
        <authorList>
            <person name="Velasco-Bucheli B."/>
            <person name="del Cerro C."/>
            <person name="Hormigo D."/>
            <person name="Garcia J.L."/>
            <person name="Acebal C."/>
            <person name="Arroyo M."/>
            <person name="de la Mata I."/>
        </authorList>
    </citation>
    <scope>NUCLEOTIDE SEQUENCE [LARGE SCALE GENOMIC DNA]</scope>
    <source>
        <strain evidence="1 2">NRRL 12052</strain>
    </source>
</reference>
<name>A0A0A6X8T6_ACTUT</name>
<gene>
    <name evidence="1" type="ORF">MB27_16175</name>
</gene>
<dbReference type="Proteomes" id="UP000054537">
    <property type="component" value="Unassembled WGS sequence"/>
</dbReference>
<keyword evidence="2" id="KW-1185">Reference proteome</keyword>
<dbReference type="AlphaFoldDB" id="A0A0A6X8T6"/>
<proteinExistence type="predicted"/>